<evidence type="ECO:0000313" key="8">
    <source>
        <dbReference type="Proteomes" id="UP000703269"/>
    </source>
</evidence>
<protein>
    <submittedName>
        <fullName evidence="7">PAS domain-containing protein</fullName>
    </submittedName>
</protein>
<evidence type="ECO:0000256" key="1">
    <source>
        <dbReference type="ARBA" id="ARBA00022630"/>
    </source>
</evidence>
<dbReference type="Pfam" id="PF00989">
    <property type="entry name" value="PAS"/>
    <property type="match status" value="1"/>
</dbReference>
<evidence type="ECO:0000256" key="4">
    <source>
        <dbReference type="SAM" id="Coils"/>
    </source>
</evidence>
<evidence type="ECO:0000256" key="3">
    <source>
        <dbReference type="ARBA" id="ARBA00022991"/>
    </source>
</evidence>
<dbReference type="PANTHER" id="PTHR47429">
    <property type="entry name" value="PROTEIN TWIN LOV 1"/>
    <property type="match status" value="1"/>
</dbReference>
<accession>A0A9P3G0J1</accession>
<feature type="region of interest" description="Disordered" evidence="5">
    <location>
        <begin position="9"/>
        <end position="32"/>
    </location>
</feature>
<dbReference type="SMART" id="SM00091">
    <property type="entry name" value="PAS"/>
    <property type="match status" value="3"/>
</dbReference>
<dbReference type="Gene3D" id="3.30.450.20">
    <property type="entry name" value="PAS domain"/>
    <property type="match status" value="3"/>
</dbReference>
<reference evidence="7 8" key="1">
    <citation type="submission" date="2021-08" db="EMBL/GenBank/DDBJ databases">
        <title>Draft Genome Sequence of Phanerochaete sordida strain YK-624.</title>
        <authorList>
            <person name="Mori T."/>
            <person name="Dohra H."/>
            <person name="Suzuki T."/>
            <person name="Kawagishi H."/>
            <person name="Hirai H."/>
        </authorList>
    </citation>
    <scope>NUCLEOTIDE SEQUENCE [LARGE SCALE GENOMIC DNA]</scope>
    <source>
        <strain evidence="7 8">YK-624</strain>
    </source>
</reference>
<dbReference type="EMBL" id="BPQB01000002">
    <property type="protein sequence ID" value="GJE85694.1"/>
    <property type="molecule type" value="Genomic_DNA"/>
</dbReference>
<feature type="domain" description="PAS" evidence="6">
    <location>
        <begin position="224"/>
        <end position="258"/>
    </location>
</feature>
<dbReference type="Pfam" id="PF13426">
    <property type="entry name" value="PAS_9"/>
    <property type="match status" value="2"/>
</dbReference>
<feature type="coiled-coil region" evidence="4">
    <location>
        <begin position="763"/>
        <end position="790"/>
    </location>
</feature>
<evidence type="ECO:0000259" key="6">
    <source>
        <dbReference type="PROSITE" id="PS50112"/>
    </source>
</evidence>
<evidence type="ECO:0000313" key="7">
    <source>
        <dbReference type="EMBL" id="GJE85694.1"/>
    </source>
</evidence>
<dbReference type="GO" id="GO:0006355">
    <property type="term" value="P:regulation of DNA-templated transcription"/>
    <property type="evidence" value="ECO:0007669"/>
    <property type="project" value="InterPro"/>
</dbReference>
<dbReference type="PROSITE" id="PS50112">
    <property type="entry name" value="PAS"/>
    <property type="match status" value="2"/>
</dbReference>
<evidence type="ECO:0000256" key="2">
    <source>
        <dbReference type="ARBA" id="ARBA00022643"/>
    </source>
</evidence>
<sequence>MPFERYIQYNPDNGAQGTDSQPPPPSASVYADYPVAGSMSRQDPYGYDHSIFSPNVPFQFPQLVLGPTVPPGGGMEVLPSGIVNRQPIATGWPAGQSFRSFNEDSCFVAQSDNSLASALVMPPYHSLPPPNGAVSVHNPSDPPVKPQLPVVYNTSPFNGVSQTRTPLNMPGLPVSVPFVLPSTANLNLPVYSTSGFDILSLLARVATRPHPKITLGPVDMTCSFVVVDVRRYDHPIVYCSSTFCELTGYSEEDIIGRNCRFLQAPDGLVEKGEQRLHTSPEAVAHMRKSLVADKECQVNLINYRKNGDPFVNRVTVIPIPGGVNNAVHEAEDVVYQIGFQVDLGVQPAAILQKVRDGSYMVNHTNNVVYPSPLTTKGFGASSSATAGVSKQFRALLNKREFVQSIPLSTDTTTLSLAPEERHDPYDGNRLLSLMLLETAPDAIFVMSLKGTFLYVSPSIRHVLGYDPEDLVGKGVTDFCYDADKVPLIRELKESSSGPSTQGLSPPSALSSGPSLTSQSSADDATSQQYVNGKFVPSHAGPRNVDLLFRMLAKDDRYVWMECSGRLYSEPGKGRKAIILSGRVRHLPSLRWDTVGQAGGLTPSRMRDEDKPVERECWALLSEGGSFLYASEGVRQVLGGWGPAEVIGRALTEFVGGGDQQLGRAAVREALQQVFAHRGKPGNMRSLSCHLQQKDGTEVPVDVVLYHPEADESASAPVHSAERPLVCQIRFAQHVQPAEMAHPSAEDVFMELDPARASGWQYELQQLKYANHRLADQVEALETRIEEKEADVRLRTTYLQRFSQNPTAPPNTWANHLMTHAVSPSLKRSWDGNLTQGGGRT</sequence>
<dbReference type="NCBIfam" id="TIGR00229">
    <property type="entry name" value="sensory_box"/>
    <property type="match status" value="2"/>
</dbReference>
<dbReference type="GO" id="GO:0005634">
    <property type="term" value="C:nucleus"/>
    <property type="evidence" value="ECO:0007669"/>
    <property type="project" value="TreeGrafter"/>
</dbReference>
<organism evidence="7 8">
    <name type="scientific">Phanerochaete sordida</name>
    <dbReference type="NCBI Taxonomy" id="48140"/>
    <lineage>
        <taxon>Eukaryota</taxon>
        <taxon>Fungi</taxon>
        <taxon>Dikarya</taxon>
        <taxon>Basidiomycota</taxon>
        <taxon>Agaricomycotina</taxon>
        <taxon>Agaricomycetes</taxon>
        <taxon>Polyporales</taxon>
        <taxon>Phanerochaetaceae</taxon>
        <taxon>Phanerochaete</taxon>
    </lineage>
</organism>
<dbReference type="OrthoDB" id="447251at2759"/>
<dbReference type="CDD" id="cd00130">
    <property type="entry name" value="PAS"/>
    <property type="match status" value="2"/>
</dbReference>
<feature type="region of interest" description="Disordered" evidence="5">
    <location>
        <begin position="492"/>
        <end position="523"/>
    </location>
</feature>
<keyword evidence="1" id="KW-0285">Flavoprotein</keyword>
<keyword evidence="4" id="KW-0175">Coiled coil</keyword>
<dbReference type="AlphaFoldDB" id="A0A9P3G0J1"/>
<dbReference type="Proteomes" id="UP000703269">
    <property type="component" value="Unassembled WGS sequence"/>
</dbReference>
<feature type="domain" description="PAS" evidence="6">
    <location>
        <begin position="435"/>
        <end position="498"/>
    </location>
</feature>
<dbReference type="PANTHER" id="PTHR47429:SF7">
    <property type="entry name" value="GATA-FACTOR"/>
    <property type="match status" value="1"/>
</dbReference>
<dbReference type="InterPro" id="IPR035965">
    <property type="entry name" value="PAS-like_dom_sf"/>
</dbReference>
<evidence type="ECO:0000256" key="5">
    <source>
        <dbReference type="SAM" id="MobiDB-lite"/>
    </source>
</evidence>
<keyword evidence="2" id="KW-0288">FMN</keyword>
<feature type="compositionally biased region" description="Low complexity" evidence="5">
    <location>
        <begin position="501"/>
        <end position="523"/>
    </location>
</feature>
<dbReference type="InterPro" id="IPR000014">
    <property type="entry name" value="PAS"/>
</dbReference>
<proteinExistence type="predicted"/>
<keyword evidence="8" id="KW-1185">Reference proteome</keyword>
<name>A0A9P3G0J1_9APHY</name>
<dbReference type="InterPro" id="IPR013767">
    <property type="entry name" value="PAS_fold"/>
</dbReference>
<feature type="compositionally biased region" description="Polar residues" evidence="5">
    <location>
        <begin position="10"/>
        <end position="20"/>
    </location>
</feature>
<keyword evidence="3" id="KW-0157">Chromophore</keyword>
<gene>
    <name evidence="7" type="ORF">PsYK624_017730</name>
</gene>
<comment type="caution">
    <text evidence="7">The sequence shown here is derived from an EMBL/GenBank/DDBJ whole genome shotgun (WGS) entry which is preliminary data.</text>
</comment>
<dbReference type="SUPFAM" id="SSF55785">
    <property type="entry name" value="PYP-like sensor domain (PAS domain)"/>
    <property type="match status" value="3"/>
</dbReference>